<name>K0R931_THAOC</name>
<dbReference type="OrthoDB" id="45309at2759"/>
<accession>K0R931</accession>
<gene>
    <name evidence="1" type="ORF">THAOC_36011</name>
</gene>
<dbReference type="AlphaFoldDB" id="K0R931"/>
<proteinExistence type="predicted"/>
<dbReference type="SUPFAM" id="SSF52151">
    <property type="entry name" value="FabD/lysophospholipase-like"/>
    <property type="match status" value="1"/>
</dbReference>
<dbReference type="eggNOG" id="ENOG502RPUA">
    <property type="taxonomic scope" value="Eukaryota"/>
</dbReference>
<sequence>MGSLFLNLSYLLEDTMQKNKPLDWERFKMQQDVQPLKVMASGLKSGRPIIMDFEKGSFSNLDELGKCMRASCLLPGVAGPVMNLQVSADRWTLTPMNRFQGDGECEPMADSLLYAPIPYQSAIDEGATHVICLRSRPDGTDVSGRPSFFEKMIVRRFLLRKNGLKEAYKYMKSNFHKKLYAKQVLELNEGARDMDRAYTDTSRPHLLPIAVKPGSPEVSKLETDREAIFEGVRRGFARCYDSLVEDPGQRGRGMDIARQVFPDQILEYDPLEYTSTTESAFRTYLQSLEADPRT</sequence>
<dbReference type="EMBL" id="AGNL01048560">
    <property type="protein sequence ID" value="EJK45376.1"/>
    <property type="molecule type" value="Genomic_DNA"/>
</dbReference>
<evidence type="ECO:0000313" key="2">
    <source>
        <dbReference type="Proteomes" id="UP000266841"/>
    </source>
</evidence>
<dbReference type="Proteomes" id="UP000266841">
    <property type="component" value="Unassembled WGS sequence"/>
</dbReference>
<reference evidence="1 2" key="1">
    <citation type="journal article" date="2012" name="Genome Biol.">
        <title>Genome and low-iron response of an oceanic diatom adapted to chronic iron limitation.</title>
        <authorList>
            <person name="Lommer M."/>
            <person name="Specht M."/>
            <person name="Roy A.S."/>
            <person name="Kraemer L."/>
            <person name="Andreson R."/>
            <person name="Gutowska M.A."/>
            <person name="Wolf J."/>
            <person name="Bergner S.V."/>
            <person name="Schilhabel M.B."/>
            <person name="Klostermeier U.C."/>
            <person name="Beiko R.G."/>
            <person name="Rosenstiel P."/>
            <person name="Hippler M."/>
            <person name="Laroche J."/>
        </authorList>
    </citation>
    <scope>NUCLEOTIDE SEQUENCE [LARGE SCALE GENOMIC DNA]</scope>
    <source>
        <strain evidence="1 2">CCMP1005</strain>
    </source>
</reference>
<keyword evidence="2" id="KW-1185">Reference proteome</keyword>
<protein>
    <submittedName>
        <fullName evidence="1">Uncharacterized protein</fullName>
    </submittedName>
</protein>
<comment type="caution">
    <text evidence="1">The sequence shown here is derived from an EMBL/GenBank/DDBJ whole genome shotgun (WGS) entry which is preliminary data.</text>
</comment>
<dbReference type="InterPro" id="IPR016035">
    <property type="entry name" value="Acyl_Trfase/lysoPLipase"/>
</dbReference>
<organism evidence="1 2">
    <name type="scientific">Thalassiosira oceanica</name>
    <name type="common">Marine diatom</name>
    <dbReference type="NCBI Taxonomy" id="159749"/>
    <lineage>
        <taxon>Eukaryota</taxon>
        <taxon>Sar</taxon>
        <taxon>Stramenopiles</taxon>
        <taxon>Ochrophyta</taxon>
        <taxon>Bacillariophyta</taxon>
        <taxon>Coscinodiscophyceae</taxon>
        <taxon>Thalassiosirophycidae</taxon>
        <taxon>Thalassiosirales</taxon>
        <taxon>Thalassiosiraceae</taxon>
        <taxon>Thalassiosira</taxon>
    </lineage>
</organism>
<evidence type="ECO:0000313" key="1">
    <source>
        <dbReference type="EMBL" id="EJK45376.1"/>
    </source>
</evidence>
<dbReference type="OMA" id="CEPMADS"/>